<reference evidence="2 3" key="1">
    <citation type="journal article" date="2010" name="Cell">
        <title>The genome of Naegleria gruberi illuminates early eukaryotic versatility.</title>
        <authorList>
            <person name="Fritz-Laylin L.K."/>
            <person name="Prochnik S.E."/>
            <person name="Ginger M.L."/>
            <person name="Dacks J.B."/>
            <person name="Carpenter M.L."/>
            <person name="Field M.C."/>
            <person name="Kuo A."/>
            <person name="Paredez A."/>
            <person name="Chapman J."/>
            <person name="Pham J."/>
            <person name="Shu S."/>
            <person name="Neupane R."/>
            <person name="Cipriano M."/>
            <person name="Mancuso J."/>
            <person name="Tu H."/>
            <person name="Salamov A."/>
            <person name="Lindquist E."/>
            <person name="Shapiro H."/>
            <person name="Lucas S."/>
            <person name="Grigoriev I.V."/>
            <person name="Cande W.Z."/>
            <person name="Fulton C."/>
            <person name="Rokhsar D.S."/>
            <person name="Dawson S.C."/>
        </authorList>
    </citation>
    <scope>NUCLEOTIDE SEQUENCE [LARGE SCALE GENOMIC DNA]</scope>
    <source>
        <strain evidence="2 3">NEG-M</strain>
    </source>
</reference>
<dbReference type="RefSeq" id="XP_002680001.1">
    <property type="nucleotide sequence ID" value="XM_002679955.1"/>
</dbReference>
<dbReference type="VEuPathDB" id="AmoebaDB:NAEGRDRAFT_64815"/>
<feature type="compositionally biased region" description="Polar residues" evidence="1">
    <location>
        <begin position="60"/>
        <end position="81"/>
    </location>
</feature>
<evidence type="ECO:0000256" key="1">
    <source>
        <dbReference type="SAM" id="MobiDB-lite"/>
    </source>
</evidence>
<dbReference type="OrthoDB" id="10330238at2759"/>
<evidence type="ECO:0000313" key="3">
    <source>
        <dbReference type="Proteomes" id="UP000006671"/>
    </source>
</evidence>
<accession>D2V7I4</accession>
<dbReference type="EMBL" id="GG738855">
    <property type="protein sequence ID" value="EFC47257.1"/>
    <property type="molecule type" value="Genomic_DNA"/>
</dbReference>
<keyword evidence="3" id="KW-1185">Reference proteome</keyword>
<protein>
    <submittedName>
        <fullName evidence="2">Predicted protein</fullName>
    </submittedName>
</protein>
<proteinExistence type="predicted"/>
<evidence type="ECO:0000313" key="2">
    <source>
        <dbReference type="EMBL" id="EFC47257.1"/>
    </source>
</evidence>
<dbReference type="GeneID" id="8860374"/>
<name>D2V7I4_NAEGR</name>
<dbReference type="AlphaFoldDB" id="D2V7I4"/>
<feature type="compositionally biased region" description="Polar residues" evidence="1">
    <location>
        <begin position="90"/>
        <end position="99"/>
    </location>
</feature>
<sequence length="432" mass="48685">MKKFLPSSTLHLLKNNFGGKIILTQQNSLIVNNNLSSASLTVRNAFINNVMMNRRGKTILSDTLRTQTKTSKGTDNNQSSGNEKEEKQGFSASDSSTGTQSKYKKYATWTLVGLAGLIGWMELNYRSSPEFSAGDAIRKAIYGNPYRNYLNTKNGVVLELSVDGNASIVDEDASQVKKLVYISEEGNIHLIVPDNFVQPGLLVNESSAFRDSGKFRLTDISGNDLILEWNRINTVLRTNLQSTMTPTEEILKACAYKYIESLLERTDGINIQRTEYIHIPNPRIPVKPLESLDPLPVDLPYSRIANKKGMDMVCVVSSHPVSPDSQEKLYRADLWYVHYPFVYHFCVNQPEQTRKLANFLQEIKVDPNSEKAREIVKQASTQLTNKDEVLEQITSKTFAPDRLTLDPAKIGLNLRNDLLRVQHNSFCKFISV</sequence>
<feature type="region of interest" description="Disordered" evidence="1">
    <location>
        <begin position="58"/>
        <end position="99"/>
    </location>
</feature>
<dbReference type="Proteomes" id="UP000006671">
    <property type="component" value="Unassembled WGS sequence"/>
</dbReference>
<dbReference type="InParanoid" id="D2V7I4"/>
<organism evidence="3">
    <name type="scientific">Naegleria gruberi</name>
    <name type="common">Amoeba</name>
    <dbReference type="NCBI Taxonomy" id="5762"/>
    <lineage>
        <taxon>Eukaryota</taxon>
        <taxon>Discoba</taxon>
        <taxon>Heterolobosea</taxon>
        <taxon>Tetramitia</taxon>
        <taxon>Eutetramitia</taxon>
        <taxon>Vahlkampfiidae</taxon>
        <taxon>Naegleria</taxon>
    </lineage>
</organism>
<gene>
    <name evidence="2" type="ORF">NAEGRDRAFT_64815</name>
</gene>
<dbReference type="OMA" id="RTEYIHI"/>
<dbReference type="KEGG" id="ngr:NAEGRDRAFT_64815"/>